<reference evidence="7 13" key="4">
    <citation type="submission" date="2022-12" db="EMBL/GenBank/DDBJ databases">
        <title>Assessment of beneficial effects and identification of host adaptation-associated genes of Ligilactobacillus salivarius isolated from Meles meles.</title>
        <authorList>
            <person name="Wang Y."/>
        </authorList>
    </citation>
    <scope>NUCLEOTIDE SEQUENCE [LARGE SCALE GENOMIC DNA]</scope>
    <source>
        <strain evidence="7 13">S35</strain>
    </source>
</reference>
<dbReference type="Proteomes" id="UP000471300">
    <property type="component" value="Unassembled WGS sequence"/>
</dbReference>
<dbReference type="Proteomes" id="UP000094723">
    <property type="component" value="Chromosome"/>
</dbReference>
<proteinExistence type="predicted"/>
<dbReference type="EMBL" id="VSTR01000014">
    <property type="protein sequence ID" value="MYY73604.1"/>
    <property type="molecule type" value="Genomic_DNA"/>
</dbReference>
<evidence type="ECO:0000313" key="4">
    <source>
        <dbReference type="EMBL" id="MYY73604.1"/>
    </source>
</evidence>
<accession>A0A1D7TPE5</accession>
<evidence type="ECO:0000313" key="7">
    <source>
        <dbReference type="EMBL" id="WHS17278.1"/>
    </source>
</evidence>
<dbReference type="Proteomes" id="UP001224533">
    <property type="component" value="Chromosome"/>
</dbReference>
<dbReference type="Proteomes" id="UP000192353">
    <property type="component" value="Unassembled WGS sequence"/>
</dbReference>
<gene>
    <name evidence="6" type="ORF">B6U37_02115</name>
    <name evidence="1" type="ORF">BHF65_00590</name>
    <name evidence="5" type="ORF">FYL06_09305</name>
    <name evidence="4" type="ORF">FYL10_08125</name>
    <name evidence="3" type="ORF">FYL25_09880</name>
    <name evidence="7" type="ORF">O2U02_07275</name>
    <name evidence="2" type="ORF">PV940_09095</name>
</gene>
<evidence type="ECO:0000313" key="13">
    <source>
        <dbReference type="Proteomes" id="UP001224533"/>
    </source>
</evidence>
<dbReference type="Proteomes" id="UP000470980">
    <property type="component" value="Unassembled WGS sequence"/>
</dbReference>
<dbReference type="Proteomes" id="UP001213566">
    <property type="component" value="Unassembled WGS sequence"/>
</dbReference>
<evidence type="ECO:0000313" key="10">
    <source>
        <dbReference type="Proteomes" id="UP000470980"/>
    </source>
</evidence>
<evidence type="ECO:0000313" key="9">
    <source>
        <dbReference type="Proteomes" id="UP000192353"/>
    </source>
</evidence>
<evidence type="ECO:0000313" key="5">
    <source>
        <dbReference type="EMBL" id="MYZ67126.1"/>
    </source>
</evidence>
<reference evidence="10 11" key="3">
    <citation type="journal article" date="2020" name="Food Funct.">
        <title>Screening of Lactobacillus salivarius strains from the feces of Chinese populations and the evaluation of their effects against intestinal inflammation in mice.</title>
        <authorList>
            <person name="Zhai Q."/>
            <person name="Shen X."/>
            <person name="Cen S."/>
            <person name="Zhang C."/>
            <person name="Tian F."/>
            <person name="Zhao J."/>
            <person name="Zhang H."/>
            <person name="Xue Y."/>
            <person name="Chen W."/>
        </authorList>
    </citation>
    <scope>NUCLEOTIDE SEQUENCE [LARGE SCALE GENOMIC DNA]</scope>
    <source>
        <strain evidence="3 12">FYNDL5_1.scaf</strain>
        <strain evidence="5 11">FZJTZ28M4.scaf</strain>
        <strain evidence="4 10">FZJTZ9M6.scaf</strain>
    </source>
</reference>
<name>A0A1D7TPE5_9LACO</name>
<dbReference type="AlphaFoldDB" id="A0A1D7TPE5"/>
<reference evidence="1 8" key="1">
    <citation type="submission" date="2016-09" db="EMBL/GenBank/DDBJ databases">
        <title>Complete Genome Sequence of Lactobacillus salivarius Jin.</title>
        <authorList>
            <person name="Jin N."/>
            <person name="Li C."/>
            <person name="Wang M."/>
            <person name="Ren D."/>
            <person name="Di Y."/>
            <person name="Pan R."/>
            <person name="Du S."/>
            <person name="Lu H."/>
            <person name="Li X."/>
            <person name="Tian M."/>
        </authorList>
    </citation>
    <scope>NUCLEOTIDE SEQUENCE [LARGE SCALE GENOMIC DNA]</scope>
    <source>
        <strain evidence="1 8">CICC 23174</strain>
    </source>
</reference>
<evidence type="ECO:0000313" key="2">
    <source>
        <dbReference type="EMBL" id="MDF4187164.1"/>
    </source>
</evidence>
<protein>
    <submittedName>
        <fullName evidence="2">DUF1836 domain-containing protein</fullName>
    </submittedName>
</protein>
<dbReference type="EMBL" id="NBEY01000022">
    <property type="protein sequence ID" value="OQR25903.1"/>
    <property type="molecule type" value="Genomic_DNA"/>
</dbReference>
<reference evidence="2" key="5">
    <citation type="submission" date="2023-02" db="EMBL/GenBank/DDBJ databases">
        <title>Draft Whole-Genome Sequences of competitive exclusion Lactobacillus salivarius strains for Poultry.</title>
        <authorList>
            <person name="Ma L.M."/>
            <person name="Lopez-Guerra N."/>
            <person name="Zhang G."/>
        </authorList>
    </citation>
    <scope>NUCLEOTIDE SEQUENCE</scope>
    <source>
        <strain evidence="2">Salm-9</strain>
    </source>
</reference>
<evidence type="ECO:0000313" key="1">
    <source>
        <dbReference type="EMBL" id="AOO72838.1"/>
    </source>
</evidence>
<evidence type="ECO:0000313" key="8">
    <source>
        <dbReference type="Proteomes" id="UP000094723"/>
    </source>
</evidence>
<evidence type="ECO:0000313" key="3">
    <source>
        <dbReference type="EMBL" id="MYY65691.1"/>
    </source>
</evidence>
<dbReference type="Proteomes" id="UP000471678">
    <property type="component" value="Unassembled WGS sequence"/>
</dbReference>
<sequence length="170" mass="19839">MSSRINDELKLSLIQFNDIYLPMWEEFPDFQVYMDQLVSLGNRYLKDLSDSELTPSMINSYVKKGLMQRPEKKKYDASHIAELLVISLLKTIYPLEVVKNCINEILKEQSVEQAYNSFANLFNDTLHNIENSSYNFIDTSNTLELTEKFAIRAVICKLVSQKLIDSYYKK</sequence>
<dbReference type="Pfam" id="PF08876">
    <property type="entry name" value="DUF1836"/>
    <property type="match status" value="1"/>
</dbReference>
<dbReference type="PANTHER" id="PTHR40056">
    <property type="entry name" value="HYPOTHETICAL CYTOSOLIC PROTEIN"/>
    <property type="match status" value="1"/>
</dbReference>
<organism evidence="1 8">
    <name type="scientific">Ligilactobacillus salivarius</name>
    <dbReference type="NCBI Taxonomy" id="1624"/>
    <lineage>
        <taxon>Bacteria</taxon>
        <taxon>Bacillati</taxon>
        <taxon>Bacillota</taxon>
        <taxon>Bacilli</taxon>
        <taxon>Lactobacillales</taxon>
        <taxon>Lactobacillaceae</taxon>
        <taxon>Ligilactobacillus</taxon>
    </lineage>
</organism>
<evidence type="ECO:0000313" key="12">
    <source>
        <dbReference type="Proteomes" id="UP000471678"/>
    </source>
</evidence>
<dbReference type="RefSeq" id="WP_003708298.1">
    <property type="nucleotide sequence ID" value="NZ_CAKMBQ010000007.1"/>
</dbReference>
<dbReference type="EMBL" id="VSUB01000018">
    <property type="protein sequence ID" value="MYY65691.1"/>
    <property type="molecule type" value="Genomic_DNA"/>
</dbReference>
<dbReference type="EMBL" id="JARKHV010000016">
    <property type="protein sequence ID" value="MDF4187164.1"/>
    <property type="molecule type" value="Genomic_DNA"/>
</dbReference>
<dbReference type="EMBL" id="CP114509">
    <property type="protein sequence ID" value="WHS17278.1"/>
    <property type="molecule type" value="Genomic_DNA"/>
</dbReference>
<dbReference type="PANTHER" id="PTHR40056:SF1">
    <property type="entry name" value="DUF1836 DOMAIN-CONTAINING PROTEIN"/>
    <property type="match status" value="1"/>
</dbReference>
<dbReference type="EMBL" id="CP017107">
    <property type="protein sequence ID" value="AOO72838.1"/>
    <property type="molecule type" value="Genomic_DNA"/>
</dbReference>
<evidence type="ECO:0000313" key="11">
    <source>
        <dbReference type="Proteomes" id="UP000471300"/>
    </source>
</evidence>
<dbReference type="InterPro" id="IPR014975">
    <property type="entry name" value="DUF1836"/>
</dbReference>
<dbReference type="EMBL" id="VSTU01000025">
    <property type="protein sequence ID" value="MYZ67126.1"/>
    <property type="molecule type" value="Genomic_DNA"/>
</dbReference>
<reference evidence="6 9" key="2">
    <citation type="submission" date="2017-03" db="EMBL/GenBank/DDBJ databases">
        <title>Phylogenomics and comparative genomics of Lactobacillus salivarius, a mammalian gut commensal.</title>
        <authorList>
            <person name="Harris H.M."/>
        </authorList>
    </citation>
    <scope>NUCLEOTIDE SEQUENCE [LARGE SCALE GENOMIC DNA]</scope>
    <source>
        <strain evidence="6 9">AH4231</strain>
    </source>
</reference>
<evidence type="ECO:0000313" key="6">
    <source>
        <dbReference type="EMBL" id="OQR25903.1"/>
    </source>
</evidence>